<comment type="caution">
    <text evidence="2">The sequence shown here is derived from an EMBL/GenBank/DDBJ whole genome shotgun (WGS) entry which is preliminary data.</text>
</comment>
<evidence type="ECO:0000313" key="2">
    <source>
        <dbReference type="EMBL" id="KAL2848320.1"/>
    </source>
</evidence>
<dbReference type="RefSeq" id="XP_070898228.1">
    <property type="nucleotide sequence ID" value="XM_071045898.1"/>
</dbReference>
<proteinExistence type="predicted"/>
<dbReference type="GeneID" id="98161062"/>
<protein>
    <submittedName>
        <fullName evidence="2">Uncharacterized protein</fullName>
    </submittedName>
</protein>
<sequence length="376" mass="41685">MQDTFALASAAVAVSLNETRVQQALQDAQWVEGDVASEIEEMEVYVQLLEEAVDSLFDRAEPIRPSILTSFRLCQERLEVMEGLRCSASGSLQASNFAGHAANFNKRVQILTTAMAMWVMLALTLRTLLADCFDSAAPLQHTQDHLDKPAPADGKPDQAEPELVDWPCWALFDTGSTYNWISKGLVETLGRGDEIKKLELSERLRNTKYVSFNKSEVKPLGMIKLTWYAENFPPPQVPQTTEFLVGKGIAVDLAIGSEFILDRELLVYNFESHGEGINVLLCNKKSKVQKPEPKQKDSDREKREQMMAAALEKIRQDTLEGLPPQAKSTPTPPSSQAPSLSLARTRSNEEILRHDCGNWVAVTPGSWRAAAATVIS</sequence>
<evidence type="ECO:0000313" key="3">
    <source>
        <dbReference type="Proteomes" id="UP001610444"/>
    </source>
</evidence>
<accession>A0ABR4K7N3</accession>
<organism evidence="2 3">
    <name type="scientific">Aspergillus pseudodeflectus</name>
    <dbReference type="NCBI Taxonomy" id="176178"/>
    <lineage>
        <taxon>Eukaryota</taxon>
        <taxon>Fungi</taxon>
        <taxon>Dikarya</taxon>
        <taxon>Ascomycota</taxon>
        <taxon>Pezizomycotina</taxon>
        <taxon>Eurotiomycetes</taxon>
        <taxon>Eurotiomycetidae</taxon>
        <taxon>Eurotiales</taxon>
        <taxon>Aspergillaceae</taxon>
        <taxon>Aspergillus</taxon>
        <taxon>Aspergillus subgen. Nidulantes</taxon>
    </lineage>
</organism>
<gene>
    <name evidence="2" type="ORF">BJX68DRAFT_267762</name>
</gene>
<evidence type="ECO:0000256" key="1">
    <source>
        <dbReference type="SAM" id="MobiDB-lite"/>
    </source>
</evidence>
<dbReference type="Proteomes" id="UP001610444">
    <property type="component" value="Unassembled WGS sequence"/>
</dbReference>
<keyword evidence="3" id="KW-1185">Reference proteome</keyword>
<reference evidence="2 3" key="1">
    <citation type="submission" date="2024-07" db="EMBL/GenBank/DDBJ databases">
        <title>Section-level genome sequencing and comparative genomics of Aspergillus sections Usti and Cavernicolus.</title>
        <authorList>
            <consortium name="Lawrence Berkeley National Laboratory"/>
            <person name="Nybo J.L."/>
            <person name="Vesth T.C."/>
            <person name="Theobald S."/>
            <person name="Frisvad J.C."/>
            <person name="Larsen T.O."/>
            <person name="Kjaerboelling I."/>
            <person name="Rothschild-Mancinelli K."/>
            <person name="Lyhne E.K."/>
            <person name="Kogle M.E."/>
            <person name="Barry K."/>
            <person name="Clum A."/>
            <person name="Na H."/>
            <person name="Ledsgaard L."/>
            <person name="Lin J."/>
            <person name="Lipzen A."/>
            <person name="Kuo A."/>
            <person name="Riley R."/>
            <person name="Mondo S."/>
            <person name="LaButti K."/>
            <person name="Haridas S."/>
            <person name="Pangalinan J."/>
            <person name="Salamov A.A."/>
            <person name="Simmons B.A."/>
            <person name="Magnuson J.K."/>
            <person name="Chen J."/>
            <person name="Drula E."/>
            <person name="Henrissat B."/>
            <person name="Wiebenga A."/>
            <person name="Lubbers R.J."/>
            <person name="Gomes A.C."/>
            <person name="Macurrencykelacurrency M.R."/>
            <person name="Stajich J."/>
            <person name="Grigoriev I.V."/>
            <person name="Mortensen U.H."/>
            <person name="De vries R.P."/>
            <person name="Baker S.E."/>
            <person name="Andersen M.R."/>
        </authorList>
    </citation>
    <scope>NUCLEOTIDE SEQUENCE [LARGE SCALE GENOMIC DNA]</scope>
    <source>
        <strain evidence="2 3">CBS 756.74</strain>
    </source>
</reference>
<name>A0ABR4K7N3_9EURO</name>
<feature type="region of interest" description="Disordered" evidence="1">
    <location>
        <begin position="321"/>
        <end position="344"/>
    </location>
</feature>
<dbReference type="EMBL" id="JBFXLR010000026">
    <property type="protein sequence ID" value="KAL2848320.1"/>
    <property type="molecule type" value="Genomic_DNA"/>
</dbReference>